<dbReference type="CDD" id="cd05930">
    <property type="entry name" value="A_NRPS"/>
    <property type="match status" value="1"/>
</dbReference>
<feature type="transmembrane region" description="Helical" evidence="7">
    <location>
        <begin position="1051"/>
        <end position="1073"/>
    </location>
</feature>
<dbReference type="InterPro" id="IPR011701">
    <property type="entry name" value="MFS"/>
</dbReference>
<feature type="compositionally biased region" description="Basic residues" evidence="6">
    <location>
        <begin position="1197"/>
        <end position="1229"/>
    </location>
</feature>
<evidence type="ECO:0000256" key="4">
    <source>
        <dbReference type="ARBA" id="ARBA00022553"/>
    </source>
</evidence>
<dbReference type="Pfam" id="PF00501">
    <property type="entry name" value="AMP-binding"/>
    <property type="match status" value="3"/>
</dbReference>
<feature type="transmembrane region" description="Helical" evidence="7">
    <location>
        <begin position="848"/>
        <end position="872"/>
    </location>
</feature>
<dbReference type="Proteomes" id="UP000482800">
    <property type="component" value="Unassembled WGS sequence"/>
</dbReference>
<accession>A0A6V8K1Q2</accession>
<dbReference type="SUPFAM" id="SSF53474">
    <property type="entry name" value="alpha/beta-Hydrolases"/>
    <property type="match status" value="1"/>
</dbReference>
<gene>
    <name evidence="9" type="ORF">Phou_004810</name>
</gene>
<dbReference type="Pfam" id="PF13193">
    <property type="entry name" value="AMP-binding_C"/>
    <property type="match status" value="2"/>
</dbReference>
<dbReference type="Gene3D" id="1.20.1250.20">
    <property type="entry name" value="MFS general substrate transporter like domains"/>
    <property type="match status" value="1"/>
</dbReference>
<dbReference type="Gene3D" id="1.10.1200.10">
    <property type="entry name" value="ACP-like"/>
    <property type="match status" value="2"/>
</dbReference>
<dbReference type="Gene3D" id="3.30.559.10">
    <property type="entry name" value="Chloramphenicol acetyltransferase-like domain"/>
    <property type="match status" value="1"/>
</dbReference>
<dbReference type="GO" id="GO:0008610">
    <property type="term" value="P:lipid biosynthetic process"/>
    <property type="evidence" value="ECO:0007669"/>
    <property type="project" value="UniProtKB-ARBA"/>
</dbReference>
<feature type="compositionally biased region" description="Basic and acidic residues" evidence="6">
    <location>
        <begin position="1154"/>
        <end position="1168"/>
    </location>
</feature>
<reference evidence="9 10" key="2">
    <citation type="submission" date="2020-03" db="EMBL/GenBank/DDBJ databases">
        <authorList>
            <person name="Ichikawa N."/>
            <person name="Kimura A."/>
            <person name="Kitahashi Y."/>
            <person name="Uohara A."/>
        </authorList>
    </citation>
    <scope>NUCLEOTIDE SEQUENCE [LARGE SCALE GENOMIC DNA]</scope>
    <source>
        <strain evidence="9 10">NBRC 108639</strain>
    </source>
</reference>
<dbReference type="SUPFAM" id="SSF52777">
    <property type="entry name" value="CoA-dependent acyltransferases"/>
    <property type="match status" value="2"/>
</dbReference>
<evidence type="ECO:0000313" key="10">
    <source>
        <dbReference type="Proteomes" id="UP000482800"/>
    </source>
</evidence>
<dbReference type="GO" id="GO:0072330">
    <property type="term" value="P:monocarboxylic acid biosynthetic process"/>
    <property type="evidence" value="ECO:0007669"/>
    <property type="project" value="UniProtKB-ARBA"/>
</dbReference>
<proteinExistence type="predicted"/>
<evidence type="ECO:0000259" key="8">
    <source>
        <dbReference type="PROSITE" id="PS50075"/>
    </source>
</evidence>
<evidence type="ECO:0000256" key="6">
    <source>
        <dbReference type="SAM" id="MobiDB-lite"/>
    </source>
</evidence>
<dbReference type="PANTHER" id="PTHR45527">
    <property type="entry name" value="NONRIBOSOMAL PEPTIDE SYNTHETASE"/>
    <property type="match status" value="1"/>
</dbReference>
<sequence>MIEHRAALNTVRDVNQHLGWSADDRIITLSALSFDLSVQDVYGGLAAGATLVMPAPEEDKDPAAWARLVQEQRVTVWNSVPALAELLTEQAEHSGADLRSLRLVMLSGDWIPPTLPDRLRALAPGVRVVSLGGATEGSIWSVWYDIAHVDPKWTSIPYGRPMANQTLHILDRSGCDAPVGVAGELHIGGVGLATGYWRDPERTAAAFVTHARTGERLYRTGDLARCGPDGTIEFLGRADSQVKIRGYRVELGEIEAHLGRHPDVVDCAVVTLGQRGARELAGYAVPRDGAPLDVDDLRGYLADRLPAYMVPTYLTAVPRIPLTANGKVDRKRLPAPRRTAPAGGAEPSTATERLVAGVWAAVLGVESVGADDDFFAIGGHSLLAIKVVTRLRRELPAGSPGVAVMDMFRAPTVRALAALLDKPAAERPRHLLHRLTAEPAEPPALSYVCVPYGGGSAIVYQPLADALPDGYALWSLAIPGHDVGLDEEHLPFDVLAARCAAEVLDRVSGPIVLYGHCGVGSALIVEVARRLEEAGREVEATYIGAIFPFARPRAGAVAALSRAMNRLRGDQHYVNWLAGLGVDLADVDPAQARQIVRNMRRDSEAAEEYFTRLLDTGATRLRCPIIAVAGERDPATEWYDERFREWHFLTDRTALVVLDEAGHFFLKYRAEELAEIVTSVHPAVAGGTPVPARTGWWLQGVSETTGAAVPSGPEPSMRRFLWVMLGQLVSMTGAALTDFAIPLWIYLETGSLTRFAVFFLVGLLPGLLIAPLAGGIVDRYDRRRVMLAADTAALGVQLAFGLLLWTGNLPTAAIYGLLASLSVALTFQRLAFFSAVPQLVPKRYLGHANGVVQTATGVAQFVAPLVAVGLLATIDLTGILVLDVVSYAFAIVAVLLVRFPATMAYRRRESLLKEIAGGLRYTLSHRGIRSMLLFFAALNIFLSPLLLLSSPLVLSFADLSTVGRVAFGGGFGVLLGGLAMMVWGGPRRRRMRGLLLGTLAMAACCLLTGLRPATLTVAIGIFGTSLCLTVVNAIYATIVQVTVPQRFHGRVFSLNTIVAWSTLPLGFAVIVPFGPRLFEPLMAAGGPLAGTVGQLIGTGDGRGIGLMYLVFALAMAALAAVSLRLGTLSRFDAEVPEAPPDDLYGREAVAAKRGTHDRAGHDDRRAGDRPPGSRRPARRPRRRPFRRRFRLADGRAHRGAGTRAARRRPAARHLLRRRHGQRPGRRRRGGPVSTSPPATAPLTTAQERIWFLGQVGDDYHVPMSWRLRGPLDVAALCAAIQDAVGRHGALRTRFPARDGRPVQEVLPDWRLPVERLDATEEEAADIAAARIVEPFDLAAAPPVRATLLRIAAADHVLCVVTHHLVADDISIGILGAEVAAGYAARVGGEIADPAPLPVQYADYARDERAAADAGREEVLRYWTERLAGIRPLDLPTDRPRPAAPTTDGGTESLRSAQAAADLRTLCRAGRTTAFMTSLAAYLALLGLYSGQDDIAVGSPVDTRDRVELEPLVGFFLDTVVLRGDLSGDPTVRELLGRVKATLIGAYQHRKAPLEELPARLGLRRDPSRTPLFDTMFIYHAAQASGLALPGLDVGWFDTGLARAKFDLLVDVLAGRDEVTLIASYRSDLFDSATIALLLRRLETFLHLAAADPDARLSTVYSRLAAAEAPAETACARPAPVTGVVERIWAQAAATPHAIAVDAPDGRLTYAELVDRAERESKEVHSGALVEVRREPGAGLVVAVLAVLRAGAAYLPLDPAHPRRASTRGDGDGVDGLAYVMHTSGSTGAPKPVAVGHTALATRVEWMAEAYGIGPGDRVLQLSSPGFDTFGEEVYPCLSRGATLVVPPVARAELPDFLATPAGRALTVLDLPTAYWHELVTSLPASAWPDALRLVVIGGEQARADVLARWFEGFGDRVALWNTYGPTEATIIATAARLTPADAGRRPPIGRPIAGTCAHVRDRHGGPVPDGVPGELYLGGPGLASGYLGRPDLSEGRFVDLDGVRHYRTGDRVRTRPDGALEFLGRTDHQLKVRGHRIEPEEVEGALTGYPGIRDAAVTLDGGRLVAHLVLEPGTAPPGAADLRAHLAGLLPAAFHPEAFAVRGALPLTSNGKLDRAALPPVDVATSAAPGEPPSTDAERLIAAVWSEVLAVERIGAHDDFFDLGGHSLLATRVAARLRARLGLEVPLRLIFRATTVRALAEAVEDLLLAEIEAMDEAEAQRLTSS</sequence>
<protein>
    <recommendedName>
        <fullName evidence="8">Carrier domain-containing protein</fullName>
    </recommendedName>
</protein>
<dbReference type="InterPro" id="IPR020806">
    <property type="entry name" value="PKS_PP-bd"/>
</dbReference>
<dbReference type="GO" id="GO:0043041">
    <property type="term" value="P:amino acid activation for nonribosomal peptide biosynthetic process"/>
    <property type="evidence" value="ECO:0007669"/>
    <property type="project" value="TreeGrafter"/>
</dbReference>
<keyword evidence="7" id="KW-0812">Transmembrane</keyword>
<dbReference type="GO" id="GO:0016874">
    <property type="term" value="F:ligase activity"/>
    <property type="evidence" value="ECO:0007669"/>
    <property type="project" value="UniProtKB-KW"/>
</dbReference>
<dbReference type="GO" id="GO:0031177">
    <property type="term" value="F:phosphopantetheine binding"/>
    <property type="evidence" value="ECO:0007669"/>
    <property type="project" value="InterPro"/>
</dbReference>
<keyword evidence="10" id="KW-1185">Reference proteome</keyword>
<dbReference type="InterPro" id="IPR045851">
    <property type="entry name" value="AMP-bd_C_sf"/>
</dbReference>
<name>A0A6V8K1Q2_9ACTN</name>
<feature type="region of interest" description="Disordered" evidence="6">
    <location>
        <begin position="329"/>
        <end position="348"/>
    </location>
</feature>
<dbReference type="GO" id="GO:0005737">
    <property type="term" value="C:cytoplasm"/>
    <property type="evidence" value="ECO:0007669"/>
    <property type="project" value="TreeGrafter"/>
</dbReference>
<dbReference type="PROSITE" id="PS00012">
    <property type="entry name" value="PHOSPHOPANTETHEINE"/>
    <property type="match status" value="2"/>
</dbReference>
<dbReference type="SMART" id="SM00823">
    <property type="entry name" value="PKS_PP"/>
    <property type="match status" value="2"/>
</dbReference>
<evidence type="ECO:0000256" key="5">
    <source>
        <dbReference type="ARBA" id="ARBA00022598"/>
    </source>
</evidence>
<comment type="cofactor">
    <cofactor evidence="1">
        <name>pantetheine 4'-phosphate</name>
        <dbReference type="ChEBI" id="CHEBI:47942"/>
    </cofactor>
</comment>
<dbReference type="InterPro" id="IPR009081">
    <property type="entry name" value="PP-bd_ACP"/>
</dbReference>
<dbReference type="PROSITE" id="PS50075">
    <property type="entry name" value="CARRIER"/>
    <property type="match status" value="2"/>
</dbReference>
<dbReference type="Pfam" id="PF00668">
    <property type="entry name" value="Condensation"/>
    <property type="match status" value="1"/>
</dbReference>
<dbReference type="Gene3D" id="3.40.50.12780">
    <property type="entry name" value="N-terminal domain of ligase-like"/>
    <property type="match status" value="2"/>
</dbReference>
<dbReference type="CDD" id="cd19531">
    <property type="entry name" value="LCL_NRPS-like"/>
    <property type="match status" value="1"/>
</dbReference>
<dbReference type="CDD" id="cd06173">
    <property type="entry name" value="MFS_MefA_like"/>
    <property type="match status" value="1"/>
</dbReference>
<dbReference type="InterPro" id="IPR042099">
    <property type="entry name" value="ANL_N_sf"/>
</dbReference>
<evidence type="ECO:0000256" key="7">
    <source>
        <dbReference type="SAM" id="Phobius"/>
    </source>
</evidence>
<feature type="transmembrane region" description="Helical" evidence="7">
    <location>
        <begin position="752"/>
        <end position="773"/>
    </location>
</feature>
<dbReference type="InterPro" id="IPR001242">
    <property type="entry name" value="Condensation_dom"/>
</dbReference>
<feature type="transmembrane region" description="Helical" evidence="7">
    <location>
        <begin position="993"/>
        <end position="1010"/>
    </location>
</feature>
<dbReference type="InterPro" id="IPR036259">
    <property type="entry name" value="MFS_trans_sf"/>
</dbReference>
<dbReference type="SUPFAM" id="SSF47336">
    <property type="entry name" value="ACP-like"/>
    <property type="match status" value="1"/>
</dbReference>
<dbReference type="SUPFAM" id="SSF103473">
    <property type="entry name" value="MFS general substrate transporter"/>
    <property type="match status" value="1"/>
</dbReference>
<feature type="transmembrane region" description="Helical" evidence="7">
    <location>
        <begin position="812"/>
        <end position="836"/>
    </location>
</feature>
<dbReference type="SUPFAM" id="SSF56801">
    <property type="entry name" value="Acetyl-CoA synthetase-like"/>
    <property type="match status" value="2"/>
</dbReference>
<dbReference type="InterPro" id="IPR025110">
    <property type="entry name" value="AMP-bd_C"/>
</dbReference>
<dbReference type="Pfam" id="PF00975">
    <property type="entry name" value="Thioesterase"/>
    <property type="match status" value="1"/>
</dbReference>
<feature type="transmembrane region" description="Helical" evidence="7">
    <location>
        <begin position="1104"/>
        <end position="1123"/>
    </location>
</feature>
<feature type="compositionally biased region" description="Low complexity" evidence="6">
    <location>
        <begin position="336"/>
        <end position="347"/>
    </location>
</feature>
<feature type="transmembrane region" description="Helical" evidence="7">
    <location>
        <begin position="785"/>
        <end position="806"/>
    </location>
</feature>
<feature type="transmembrane region" description="Helical" evidence="7">
    <location>
        <begin position="932"/>
        <end position="953"/>
    </location>
</feature>
<feature type="transmembrane region" description="Helical" evidence="7">
    <location>
        <begin position="1016"/>
        <end position="1039"/>
    </location>
</feature>
<dbReference type="Pfam" id="PF07690">
    <property type="entry name" value="MFS_1"/>
    <property type="match status" value="1"/>
</dbReference>
<feature type="compositionally biased region" description="Basic residues" evidence="6">
    <location>
        <begin position="1175"/>
        <end position="1189"/>
    </location>
</feature>
<keyword evidence="7" id="KW-1133">Transmembrane helix</keyword>
<comment type="pathway">
    <text evidence="2">Siderophore biosynthesis.</text>
</comment>
<evidence type="ECO:0000256" key="3">
    <source>
        <dbReference type="ARBA" id="ARBA00022450"/>
    </source>
</evidence>
<feature type="region of interest" description="Disordered" evidence="6">
    <location>
        <begin position="1433"/>
        <end position="1454"/>
    </location>
</feature>
<organism evidence="9 10">
    <name type="scientific">Phytohabitans houttuyneae</name>
    <dbReference type="NCBI Taxonomy" id="1076126"/>
    <lineage>
        <taxon>Bacteria</taxon>
        <taxon>Bacillati</taxon>
        <taxon>Actinomycetota</taxon>
        <taxon>Actinomycetes</taxon>
        <taxon>Micromonosporales</taxon>
        <taxon>Micromonosporaceae</taxon>
    </lineage>
</organism>
<dbReference type="Gene3D" id="3.30.300.30">
    <property type="match status" value="2"/>
</dbReference>
<keyword evidence="7" id="KW-0472">Membrane</keyword>
<dbReference type="GO" id="GO:0022857">
    <property type="term" value="F:transmembrane transporter activity"/>
    <property type="evidence" value="ECO:0007669"/>
    <property type="project" value="InterPro"/>
</dbReference>
<dbReference type="InterPro" id="IPR029058">
    <property type="entry name" value="AB_hydrolase_fold"/>
</dbReference>
<keyword evidence="5" id="KW-0436">Ligase</keyword>
<dbReference type="InterPro" id="IPR000873">
    <property type="entry name" value="AMP-dep_synth/lig_dom"/>
</dbReference>
<dbReference type="FunFam" id="1.10.1200.10:FF:000016">
    <property type="entry name" value="Non-ribosomal peptide synthase"/>
    <property type="match status" value="2"/>
</dbReference>
<dbReference type="PROSITE" id="PS00455">
    <property type="entry name" value="AMP_BINDING"/>
    <property type="match status" value="1"/>
</dbReference>
<dbReference type="InterPro" id="IPR036736">
    <property type="entry name" value="ACP-like_sf"/>
</dbReference>
<comment type="caution">
    <text evidence="9">The sequence shown here is derived from an EMBL/GenBank/DDBJ whole genome shotgun (WGS) entry which is preliminary data.</text>
</comment>
<evidence type="ECO:0000256" key="2">
    <source>
        <dbReference type="ARBA" id="ARBA00004924"/>
    </source>
</evidence>
<feature type="transmembrane region" description="Helical" evidence="7">
    <location>
        <begin position="878"/>
        <end position="899"/>
    </location>
</feature>
<feature type="transmembrane region" description="Helical" evidence="7">
    <location>
        <begin position="965"/>
        <end position="986"/>
    </location>
</feature>
<dbReference type="InterPro" id="IPR006162">
    <property type="entry name" value="Ppantetheine_attach_site"/>
</dbReference>
<dbReference type="PANTHER" id="PTHR45527:SF10">
    <property type="entry name" value="PYOCHELIN SYNTHASE PCHF"/>
    <property type="match status" value="1"/>
</dbReference>
<evidence type="ECO:0000313" key="9">
    <source>
        <dbReference type="EMBL" id="GFJ76301.1"/>
    </source>
</evidence>
<dbReference type="InterPro" id="IPR001031">
    <property type="entry name" value="Thioesterase"/>
</dbReference>
<dbReference type="GO" id="GO:0044550">
    <property type="term" value="P:secondary metabolite biosynthetic process"/>
    <property type="evidence" value="ECO:0007669"/>
    <property type="project" value="TreeGrafter"/>
</dbReference>
<dbReference type="Pfam" id="PF00550">
    <property type="entry name" value="PP-binding"/>
    <property type="match status" value="2"/>
</dbReference>
<feature type="domain" description="Carrier" evidence="8">
    <location>
        <begin position="2132"/>
        <end position="2207"/>
    </location>
</feature>
<keyword evidence="4" id="KW-0597">Phosphoprotein</keyword>
<feature type="domain" description="Carrier" evidence="8">
    <location>
        <begin position="346"/>
        <end position="424"/>
    </location>
</feature>
<keyword evidence="3" id="KW-0596">Phosphopantetheine</keyword>
<dbReference type="InterPro" id="IPR020845">
    <property type="entry name" value="AMP-binding_CS"/>
</dbReference>
<reference evidence="9 10" key="1">
    <citation type="submission" date="2020-03" db="EMBL/GenBank/DDBJ databases">
        <title>Whole genome shotgun sequence of Phytohabitans houttuyneae NBRC 108639.</title>
        <authorList>
            <person name="Komaki H."/>
            <person name="Tamura T."/>
        </authorList>
    </citation>
    <scope>NUCLEOTIDE SEQUENCE [LARGE SCALE GENOMIC DNA]</scope>
    <source>
        <strain evidence="9 10">NBRC 108639</strain>
    </source>
</reference>
<dbReference type="EMBL" id="BLPF01000001">
    <property type="protein sequence ID" value="GFJ76301.1"/>
    <property type="molecule type" value="Genomic_DNA"/>
</dbReference>
<dbReference type="Gene3D" id="3.30.559.30">
    <property type="entry name" value="Nonribosomal peptide synthetase, condensation domain"/>
    <property type="match status" value="1"/>
</dbReference>
<feature type="region of interest" description="Disordered" evidence="6">
    <location>
        <begin position="1152"/>
        <end position="1242"/>
    </location>
</feature>
<evidence type="ECO:0000256" key="1">
    <source>
        <dbReference type="ARBA" id="ARBA00001957"/>
    </source>
</evidence>
<dbReference type="InterPro" id="IPR023213">
    <property type="entry name" value="CAT-like_dom_sf"/>
</dbReference>
<dbReference type="Gene3D" id="3.40.50.1820">
    <property type="entry name" value="alpha/beta hydrolase"/>
    <property type="match status" value="1"/>
</dbReference>